<evidence type="ECO:0000256" key="3">
    <source>
        <dbReference type="ARBA" id="ARBA00023163"/>
    </source>
</evidence>
<keyword evidence="3" id="KW-0804">Transcription</keyword>
<dbReference type="Proteomes" id="UP000565155">
    <property type="component" value="Unassembled WGS sequence"/>
</dbReference>
<dbReference type="GO" id="GO:0003677">
    <property type="term" value="F:DNA binding"/>
    <property type="evidence" value="ECO:0007669"/>
    <property type="project" value="UniProtKB-KW"/>
</dbReference>
<evidence type="ECO:0000259" key="4">
    <source>
        <dbReference type="PROSITE" id="PS50949"/>
    </source>
</evidence>
<dbReference type="AlphaFoldDB" id="A0A7Y0MRZ2"/>
<sequence length="228" mass="26180">MYVSSPTLTDKVLRMIRQDILDGELKPGQKLVVAELKEKYNLGASPIREALVQLSWSKYVKLEPQKGCWVAPVCKDELHDLYESLQMVSACLLSKAIMIGDEKWELDVLTAYHKLSRVKPGESFCWREWEERQNQFLTALFEGAGSVNMFGFFRDLLTQIKRYQYFAMQILGTGNPGHCNLDEQEILMKASLDKKSQDALGYLERYLRQSIQCIEAAIDNQCRILASE</sequence>
<evidence type="ECO:0000313" key="6">
    <source>
        <dbReference type="Proteomes" id="UP000565155"/>
    </source>
</evidence>
<dbReference type="RefSeq" id="WP_080773736.1">
    <property type="nucleotide sequence ID" value="NZ_CP071058.1"/>
</dbReference>
<dbReference type="SMART" id="SM00345">
    <property type="entry name" value="HTH_GNTR"/>
    <property type="match status" value="1"/>
</dbReference>
<name>A0A7Y0MRZ2_VIBAL</name>
<dbReference type="SUPFAM" id="SSF46785">
    <property type="entry name" value="Winged helix' DNA-binding domain"/>
    <property type="match status" value="1"/>
</dbReference>
<dbReference type="SUPFAM" id="SSF48008">
    <property type="entry name" value="GntR ligand-binding domain-like"/>
    <property type="match status" value="1"/>
</dbReference>
<organism evidence="5 6">
    <name type="scientific">Vibrio alginolyticus</name>
    <dbReference type="NCBI Taxonomy" id="663"/>
    <lineage>
        <taxon>Bacteria</taxon>
        <taxon>Pseudomonadati</taxon>
        <taxon>Pseudomonadota</taxon>
        <taxon>Gammaproteobacteria</taxon>
        <taxon>Vibrionales</taxon>
        <taxon>Vibrionaceae</taxon>
        <taxon>Vibrio</taxon>
    </lineage>
</organism>
<dbReference type="InterPro" id="IPR036388">
    <property type="entry name" value="WH-like_DNA-bd_sf"/>
</dbReference>
<dbReference type="Pfam" id="PF00392">
    <property type="entry name" value="GntR"/>
    <property type="match status" value="1"/>
</dbReference>
<dbReference type="Gene3D" id="1.10.10.10">
    <property type="entry name" value="Winged helix-like DNA-binding domain superfamily/Winged helix DNA-binding domain"/>
    <property type="match status" value="1"/>
</dbReference>
<evidence type="ECO:0000256" key="2">
    <source>
        <dbReference type="ARBA" id="ARBA00023125"/>
    </source>
</evidence>
<accession>A0A7Y0MRZ2</accession>
<dbReference type="InterPro" id="IPR008920">
    <property type="entry name" value="TF_FadR/GntR_C"/>
</dbReference>
<evidence type="ECO:0000313" key="5">
    <source>
        <dbReference type="EMBL" id="NMR72166.1"/>
    </source>
</evidence>
<comment type="caution">
    <text evidence="5">The sequence shown here is derived from an EMBL/GenBank/DDBJ whole genome shotgun (WGS) entry which is preliminary data.</text>
</comment>
<dbReference type="InterPro" id="IPR036390">
    <property type="entry name" value="WH_DNA-bd_sf"/>
</dbReference>
<dbReference type="GO" id="GO:0003700">
    <property type="term" value="F:DNA-binding transcription factor activity"/>
    <property type="evidence" value="ECO:0007669"/>
    <property type="project" value="InterPro"/>
</dbReference>
<dbReference type="PANTHER" id="PTHR43537">
    <property type="entry name" value="TRANSCRIPTIONAL REGULATOR, GNTR FAMILY"/>
    <property type="match status" value="1"/>
</dbReference>
<dbReference type="Gene3D" id="1.20.120.530">
    <property type="entry name" value="GntR ligand-binding domain-like"/>
    <property type="match status" value="1"/>
</dbReference>
<dbReference type="EMBL" id="JABCMA010000001">
    <property type="protein sequence ID" value="NMR72166.1"/>
    <property type="molecule type" value="Genomic_DNA"/>
</dbReference>
<dbReference type="InterPro" id="IPR000524">
    <property type="entry name" value="Tscrpt_reg_HTH_GntR"/>
</dbReference>
<keyword evidence="2" id="KW-0238">DNA-binding</keyword>
<protein>
    <submittedName>
        <fullName evidence="5">GntR family transcriptional regulator</fullName>
    </submittedName>
</protein>
<dbReference type="PROSITE" id="PS50949">
    <property type="entry name" value="HTH_GNTR"/>
    <property type="match status" value="1"/>
</dbReference>
<dbReference type="GeneID" id="75168892"/>
<dbReference type="PANTHER" id="PTHR43537:SF20">
    <property type="entry name" value="HTH-TYPE TRANSCRIPTIONAL REPRESSOR GLAR"/>
    <property type="match status" value="1"/>
</dbReference>
<gene>
    <name evidence="5" type="ORF">HKB35_00855</name>
</gene>
<feature type="domain" description="HTH gntR-type" evidence="4">
    <location>
        <begin position="6"/>
        <end position="73"/>
    </location>
</feature>
<proteinExistence type="predicted"/>
<reference evidence="5 6" key="1">
    <citation type="submission" date="2020-04" db="EMBL/GenBank/DDBJ databases">
        <title>Whole-genome sequencing of Vibrio spp. from China reveals different genetic environments of blaCTX-M-14 among diverse lineages.</title>
        <authorList>
            <person name="Zheng Z."/>
            <person name="Ye L."/>
            <person name="Chen S."/>
        </authorList>
    </citation>
    <scope>NUCLEOTIDE SEQUENCE [LARGE SCALE GENOMIC DNA]</scope>
    <source>
        <strain evidence="5 6">Vb1636</strain>
    </source>
</reference>
<evidence type="ECO:0000256" key="1">
    <source>
        <dbReference type="ARBA" id="ARBA00023015"/>
    </source>
</evidence>
<keyword evidence="1" id="KW-0805">Transcription regulation</keyword>